<name>A0ACC0UD86_9AGAM</name>
<dbReference type="EMBL" id="JAGFNK010000073">
    <property type="protein sequence ID" value="KAI9509039.1"/>
    <property type="molecule type" value="Genomic_DNA"/>
</dbReference>
<evidence type="ECO:0000313" key="1">
    <source>
        <dbReference type="EMBL" id="KAI9509039.1"/>
    </source>
</evidence>
<sequence length="635" mass="72882">MSVNEDTRFPAKRQRLDQREVQREEERMFSLLSCLERIPLEILAEILFHVNSPNDVLSVARCSKHLGATLLNPSNVMIWRRIRRHCVVPDLPPPFPGWSESAYAALIFDPGNCYICGVPTKRIFLSFVARVRLCGKPECRRKFFDDHIMIPTYPDQNFSDSKRRFYGARLRYLEIPVFSPTGLRVDKMKTESEYGKMIREGKSQDEYLRLREADIHRQHQIFEHAKALYQWCQGWRNRSRITKTSNMAFAQGLSTEACWDLQDLLNTTTFCSLQRSYNACLQTISVTDVRLLIKKIDAEILTQLENRERRQKAHVRQTKRGDISRYYDRLVKGKKHPVVPILAEFRALPIIKALQDRDDVMPVVSDSAHSPTQPSQAPRTLESELMRSDLIGCMITNDLEKWVDSALVAFDSILGKPSWKSAAKRVLHPAERVTARFICTRCNSTLKKHATTESLDFRGACAHQCGGQSKKAALRRKWKADQFVPDGKAIDVLTAAVSQLGFRADHRETVSLIESVGARFLCKSCDLPIVMNFQRLVGHCRRHHEMQIELLSPVEALNALFKHPYEEGAFAKYSVGPKKAKQMKVFGCRHCPDTRAEPTSRSSDAYQQKRFTFNGLISHAKEKWSHGIIGTRYFP</sequence>
<reference evidence="1" key="1">
    <citation type="submission" date="2021-03" db="EMBL/GenBank/DDBJ databases">
        <title>Evolutionary priming and transition to the ectomycorrhizal habit in an iconic lineage of mushroom-forming fungi: is preadaptation a requirement?</title>
        <authorList>
            <consortium name="DOE Joint Genome Institute"/>
            <person name="Looney B.P."/>
            <person name="Miyauchi S."/>
            <person name="Morin E."/>
            <person name="Drula E."/>
            <person name="Courty P.E."/>
            <person name="Chicoki N."/>
            <person name="Fauchery L."/>
            <person name="Kohler A."/>
            <person name="Kuo A."/>
            <person name="LaButti K."/>
            <person name="Pangilinan J."/>
            <person name="Lipzen A."/>
            <person name="Riley R."/>
            <person name="Andreopoulos W."/>
            <person name="He G."/>
            <person name="Johnson J."/>
            <person name="Barry K.W."/>
            <person name="Grigoriev I.V."/>
            <person name="Nagy L."/>
            <person name="Hibbett D."/>
            <person name="Henrissat B."/>
            <person name="Matheny P.B."/>
            <person name="Labbe J."/>
            <person name="Martin A.F."/>
        </authorList>
    </citation>
    <scope>NUCLEOTIDE SEQUENCE</scope>
    <source>
        <strain evidence="1">BPL698</strain>
    </source>
</reference>
<comment type="caution">
    <text evidence="1">The sequence shown here is derived from an EMBL/GenBank/DDBJ whole genome shotgun (WGS) entry which is preliminary data.</text>
</comment>
<proteinExistence type="predicted"/>
<gene>
    <name evidence="1" type="ORF">F5148DRAFT_1190821</name>
</gene>
<dbReference type="Proteomes" id="UP001207468">
    <property type="component" value="Unassembled WGS sequence"/>
</dbReference>
<accession>A0ACC0UD86</accession>
<protein>
    <submittedName>
        <fullName evidence="1">Uncharacterized protein</fullName>
    </submittedName>
</protein>
<keyword evidence="2" id="KW-1185">Reference proteome</keyword>
<organism evidence="1 2">
    <name type="scientific">Russula earlei</name>
    <dbReference type="NCBI Taxonomy" id="71964"/>
    <lineage>
        <taxon>Eukaryota</taxon>
        <taxon>Fungi</taxon>
        <taxon>Dikarya</taxon>
        <taxon>Basidiomycota</taxon>
        <taxon>Agaricomycotina</taxon>
        <taxon>Agaricomycetes</taxon>
        <taxon>Russulales</taxon>
        <taxon>Russulaceae</taxon>
        <taxon>Russula</taxon>
    </lineage>
</organism>
<evidence type="ECO:0000313" key="2">
    <source>
        <dbReference type="Proteomes" id="UP001207468"/>
    </source>
</evidence>